<feature type="non-terminal residue" evidence="2">
    <location>
        <position position="323"/>
    </location>
</feature>
<evidence type="ECO:0000313" key="3">
    <source>
        <dbReference type="Proteomes" id="UP000015453"/>
    </source>
</evidence>
<feature type="domain" description="CRAL-TRIO" evidence="1">
    <location>
        <begin position="153"/>
        <end position="315"/>
    </location>
</feature>
<comment type="caution">
    <text evidence="2">The sequence shown here is derived from an EMBL/GenBank/DDBJ whole genome shotgun (WGS) entry which is preliminary data.</text>
</comment>
<organism evidence="2 3">
    <name type="scientific">Genlisea aurea</name>
    <dbReference type="NCBI Taxonomy" id="192259"/>
    <lineage>
        <taxon>Eukaryota</taxon>
        <taxon>Viridiplantae</taxon>
        <taxon>Streptophyta</taxon>
        <taxon>Embryophyta</taxon>
        <taxon>Tracheophyta</taxon>
        <taxon>Spermatophyta</taxon>
        <taxon>Magnoliopsida</taxon>
        <taxon>eudicotyledons</taxon>
        <taxon>Gunneridae</taxon>
        <taxon>Pentapetalae</taxon>
        <taxon>asterids</taxon>
        <taxon>lamiids</taxon>
        <taxon>Lamiales</taxon>
        <taxon>Lentibulariaceae</taxon>
        <taxon>Genlisea</taxon>
    </lineage>
</organism>
<dbReference type="AlphaFoldDB" id="S8DSD2"/>
<accession>S8DSD2</accession>
<name>S8DSD2_9LAMI</name>
<reference evidence="2 3" key="1">
    <citation type="journal article" date="2013" name="BMC Genomics">
        <title>The miniature genome of a carnivorous plant Genlisea aurea contains a low number of genes and short non-coding sequences.</title>
        <authorList>
            <person name="Leushkin E.V."/>
            <person name="Sutormin R.A."/>
            <person name="Nabieva E.R."/>
            <person name="Penin A.A."/>
            <person name="Kondrashov A.S."/>
            <person name="Logacheva M.D."/>
        </authorList>
    </citation>
    <scope>NUCLEOTIDE SEQUENCE [LARGE SCALE GENOMIC DNA]</scope>
</reference>
<evidence type="ECO:0000313" key="2">
    <source>
        <dbReference type="EMBL" id="EPS66043.1"/>
    </source>
</evidence>
<dbReference type="SUPFAM" id="SSF52087">
    <property type="entry name" value="CRAL/TRIO domain"/>
    <property type="match status" value="1"/>
</dbReference>
<dbReference type="OrthoDB" id="1434354at2759"/>
<keyword evidence="3" id="KW-1185">Reference proteome</keyword>
<dbReference type="InterPro" id="IPR036865">
    <property type="entry name" value="CRAL-TRIO_dom_sf"/>
</dbReference>
<proteinExistence type="predicted"/>
<dbReference type="Gene3D" id="3.40.525.10">
    <property type="entry name" value="CRAL-TRIO lipid binding domain"/>
    <property type="match status" value="1"/>
</dbReference>
<gene>
    <name evidence="2" type="ORF">M569_08737</name>
</gene>
<feature type="non-terminal residue" evidence="2">
    <location>
        <position position="1"/>
    </location>
</feature>
<dbReference type="PROSITE" id="PS50191">
    <property type="entry name" value="CRAL_TRIO"/>
    <property type="match status" value="1"/>
</dbReference>
<dbReference type="SMART" id="SM00516">
    <property type="entry name" value="SEC14"/>
    <property type="match status" value="1"/>
</dbReference>
<dbReference type="PANTHER" id="PTHR47041:SF2">
    <property type="entry name" value="SEC14 CYTOSOLIC FACTOR FAMILY PROTEIN _ PHOSPHOGLYCERIDE TRANSFER FAMILY PROTEIN"/>
    <property type="match status" value="1"/>
</dbReference>
<protein>
    <recommendedName>
        <fullName evidence="1">CRAL-TRIO domain-containing protein</fullName>
    </recommendedName>
</protein>
<dbReference type="Proteomes" id="UP000015453">
    <property type="component" value="Unassembled WGS sequence"/>
</dbReference>
<dbReference type="InterPro" id="IPR001251">
    <property type="entry name" value="CRAL-TRIO_dom"/>
</dbReference>
<evidence type="ECO:0000259" key="1">
    <source>
        <dbReference type="PROSITE" id="PS50191"/>
    </source>
</evidence>
<dbReference type="EMBL" id="AUSU01003897">
    <property type="protein sequence ID" value="EPS66043.1"/>
    <property type="molecule type" value="Genomic_DNA"/>
</dbReference>
<sequence length="323" mass="36588">GDDLVTFIGKVFALETVRRVSKAKCPILWTTLQGLQLLCYPPLKWWTPLRFILNRMHLISQPLLVVSILNAAFGHRSLSAKQMGSAGDQNNLISADWLVHLHSELQKQGILALPQRISDDLHRYYITANGDIRSLISSVKKTMRWRETYRLLTAEELEESWSKFIFWHGSDVNQRPCLFVRLGLAFASLPPSGRVRFSQALVSQVEQGMVQLMDKRNAQVTVLVDCQGIAPLRFPMQTMRHCVNILKDHFPNVLGCMIIIRATPLVRVITSTFCKILRPSTREKLRMEGDGYEKLITDLFQTLPAYLGGTCSCTICQYGGVAK</sequence>
<dbReference type="CDD" id="cd00170">
    <property type="entry name" value="SEC14"/>
    <property type="match status" value="1"/>
</dbReference>
<dbReference type="Pfam" id="PF00650">
    <property type="entry name" value="CRAL_TRIO"/>
    <property type="match status" value="1"/>
</dbReference>
<dbReference type="PANTHER" id="PTHR47041">
    <property type="entry name" value="SEC14 CYTOSOLIC FACTOR FAMILY PROTEIN / PHOSPHOGLYCERIDE TRANSFER FAMILY PROTEIN"/>
    <property type="match status" value="1"/>
</dbReference>